<reference evidence="17 18" key="1">
    <citation type="submission" date="2018-11" db="EMBL/GenBank/DDBJ databases">
        <authorList>
            <consortium name="Pathogen Informatics"/>
        </authorList>
    </citation>
    <scope>NUCLEOTIDE SEQUENCE [LARGE SCALE GENOMIC DNA]</scope>
</reference>
<protein>
    <recommendedName>
        <fullName evidence="3">non-specific protein-tyrosine kinase</fullName>
        <ecNumber evidence="3">2.7.10.2</ecNumber>
    </recommendedName>
</protein>
<dbReference type="InterPro" id="IPR020635">
    <property type="entry name" value="Tyr_kinase_cat_dom"/>
</dbReference>
<keyword evidence="10" id="KW-0727">SH2 domain</keyword>
<evidence type="ECO:0000256" key="14">
    <source>
        <dbReference type="ARBA" id="ARBA00061333"/>
    </source>
</evidence>
<keyword evidence="9 15" id="KW-0067">ATP-binding</keyword>
<dbReference type="PROSITE" id="PS00109">
    <property type="entry name" value="PROTEIN_KINASE_TYR"/>
    <property type="match status" value="1"/>
</dbReference>
<dbReference type="GO" id="GO:0004715">
    <property type="term" value="F:non-membrane spanning protein tyrosine kinase activity"/>
    <property type="evidence" value="ECO:0007669"/>
    <property type="project" value="UniProtKB-EC"/>
</dbReference>
<dbReference type="AlphaFoldDB" id="A0A3P6RT14"/>
<dbReference type="PROSITE" id="PS00107">
    <property type="entry name" value="PROTEIN_KINASE_ATP"/>
    <property type="match status" value="1"/>
</dbReference>
<dbReference type="Pfam" id="PF00069">
    <property type="entry name" value="Pkinase"/>
    <property type="match status" value="1"/>
</dbReference>
<keyword evidence="12" id="KW-0829">Tyrosine-protein kinase</keyword>
<dbReference type="Gene3D" id="3.30.200.20">
    <property type="entry name" value="Phosphorylase Kinase, domain 1"/>
    <property type="match status" value="1"/>
</dbReference>
<dbReference type="Gene3D" id="1.10.510.10">
    <property type="entry name" value="Transferase(Phosphotransferase) domain 1"/>
    <property type="match status" value="1"/>
</dbReference>
<dbReference type="FunFam" id="3.30.200.20:FF:000194">
    <property type="entry name" value="protein-tyrosine kinase 2-beta isoform X1"/>
    <property type="match status" value="1"/>
</dbReference>
<dbReference type="InterPro" id="IPR000719">
    <property type="entry name" value="Prot_kinase_dom"/>
</dbReference>
<dbReference type="InterPro" id="IPR011009">
    <property type="entry name" value="Kinase-like_dom_sf"/>
</dbReference>
<dbReference type="OrthoDB" id="546826at2759"/>
<dbReference type="GO" id="GO:0005886">
    <property type="term" value="C:plasma membrane"/>
    <property type="evidence" value="ECO:0007669"/>
    <property type="project" value="UniProtKB-SubCell"/>
</dbReference>
<keyword evidence="11" id="KW-0472">Membrane</keyword>
<evidence type="ECO:0000256" key="3">
    <source>
        <dbReference type="ARBA" id="ARBA00011903"/>
    </source>
</evidence>
<keyword evidence="4" id="KW-1003">Cell membrane</keyword>
<organism evidence="17 18">
    <name type="scientific">Cylicostephanus goldi</name>
    <name type="common">Nematode worm</name>
    <dbReference type="NCBI Taxonomy" id="71465"/>
    <lineage>
        <taxon>Eukaryota</taxon>
        <taxon>Metazoa</taxon>
        <taxon>Ecdysozoa</taxon>
        <taxon>Nematoda</taxon>
        <taxon>Chromadorea</taxon>
        <taxon>Rhabditida</taxon>
        <taxon>Rhabditina</taxon>
        <taxon>Rhabditomorpha</taxon>
        <taxon>Strongyloidea</taxon>
        <taxon>Strongylidae</taxon>
        <taxon>Cylicostephanus</taxon>
    </lineage>
</organism>
<comment type="similarity">
    <text evidence="14">Belongs to the protein kinase superfamily. Tyr protein kinase family. Fes/fps subfamily.</text>
</comment>
<evidence type="ECO:0000256" key="8">
    <source>
        <dbReference type="ARBA" id="ARBA00022777"/>
    </source>
</evidence>
<evidence type="ECO:0000256" key="7">
    <source>
        <dbReference type="ARBA" id="ARBA00022741"/>
    </source>
</evidence>
<evidence type="ECO:0000256" key="4">
    <source>
        <dbReference type="ARBA" id="ARBA00022475"/>
    </source>
</evidence>
<evidence type="ECO:0000256" key="13">
    <source>
        <dbReference type="ARBA" id="ARBA00051245"/>
    </source>
</evidence>
<keyword evidence="8" id="KW-0418">Kinase</keyword>
<keyword evidence="5" id="KW-0963">Cytoplasm</keyword>
<sequence>MFPEHPVCIHKAEIVLKRGVRLARWELQHKNVTIGRVLGQGAFGEVRKGTLLRRPGKSVPVAVKTLKSDTELSKAKIKEMMKEARLMRNLKHPNVVCIYGVALLEQPLYIVLEFVPGEYFAAVSLNIEIQKLAESCRGALDSYLKRNKATIDRDERLLMAMGAAWGMEYLHKSSVLHRDIAARNCLYDTDKIVGLIS</sequence>
<evidence type="ECO:0000256" key="9">
    <source>
        <dbReference type="ARBA" id="ARBA00022840"/>
    </source>
</evidence>
<comment type="catalytic activity">
    <reaction evidence="13">
        <text>L-tyrosyl-[protein] + ATP = O-phospho-L-tyrosyl-[protein] + ADP + H(+)</text>
        <dbReference type="Rhea" id="RHEA:10596"/>
        <dbReference type="Rhea" id="RHEA-COMP:10136"/>
        <dbReference type="Rhea" id="RHEA-COMP:20101"/>
        <dbReference type="ChEBI" id="CHEBI:15378"/>
        <dbReference type="ChEBI" id="CHEBI:30616"/>
        <dbReference type="ChEBI" id="CHEBI:46858"/>
        <dbReference type="ChEBI" id="CHEBI:61978"/>
        <dbReference type="ChEBI" id="CHEBI:456216"/>
        <dbReference type="EC" id="2.7.10.2"/>
    </reaction>
</comment>
<evidence type="ECO:0000256" key="10">
    <source>
        <dbReference type="ARBA" id="ARBA00022999"/>
    </source>
</evidence>
<dbReference type="EC" id="2.7.10.2" evidence="3"/>
<dbReference type="SMART" id="SM00219">
    <property type="entry name" value="TyrKc"/>
    <property type="match status" value="1"/>
</dbReference>
<dbReference type="GO" id="GO:0005524">
    <property type="term" value="F:ATP binding"/>
    <property type="evidence" value="ECO:0007669"/>
    <property type="project" value="UniProtKB-UniRule"/>
</dbReference>
<evidence type="ECO:0000256" key="12">
    <source>
        <dbReference type="ARBA" id="ARBA00023137"/>
    </source>
</evidence>
<evidence type="ECO:0000256" key="1">
    <source>
        <dbReference type="ARBA" id="ARBA00004202"/>
    </source>
</evidence>
<evidence type="ECO:0000256" key="11">
    <source>
        <dbReference type="ARBA" id="ARBA00023136"/>
    </source>
</evidence>
<dbReference type="SUPFAM" id="SSF56112">
    <property type="entry name" value="Protein kinase-like (PK-like)"/>
    <property type="match status" value="1"/>
</dbReference>
<feature type="binding site" evidence="15">
    <location>
        <position position="64"/>
    </location>
    <ligand>
        <name>ATP</name>
        <dbReference type="ChEBI" id="CHEBI:30616"/>
    </ligand>
</feature>
<gene>
    <name evidence="17" type="ORF">CGOC_LOCUS3906</name>
</gene>
<evidence type="ECO:0000256" key="2">
    <source>
        <dbReference type="ARBA" id="ARBA00004496"/>
    </source>
</evidence>
<evidence type="ECO:0000259" key="16">
    <source>
        <dbReference type="PROSITE" id="PS50011"/>
    </source>
</evidence>
<feature type="domain" description="Protein kinase" evidence="16">
    <location>
        <begin position="32"/>
        <end position="197"/>
    </location>
</feature>
<comment type="subcellular location">
    <subcellularLocation>
        <location evidence="1">Cell membrane</location>
        <topology evidence="1">Peripheral membrane protein</topology>
    </subcellularLocation>
    <subcellularLocation>
        <location evidence="2">Cytoplasm</location>
    </subcellularLocation>
</comment>
<dbReference type="InterPro" id="IPR050198">
    <property type="entry name" value="Non-receptor_tyrosine_kinases"/>
</dbReference>
<evidence type="ECO:0000313" key="18">
    <source>
        <dbReference type="Proteomes" id="UP000271889"/>
    </source>
</evidence>
<dbReference type="InterPro" id="IPR008266">
    <property type="entry name" value="Tyr_kinase_AS"/>
</dbReference>
<keyword evidence="7 15" id="KW-0547">Nucleotide-binding</keyword>
<dbReference type="EMBL" id="UYRV01010167">
    <property type="protein sequence ID" value="VDK57215.1"/>
    <property type="molecule type" value="Genomic_DNA"/>
</dbReference>
<keyword evidence="18" id="KW-1185">Reference proteome</keyword>
<evidence type="ECO:0000256" key="5">
    <source>
        <dbReference type="ARBA" id="ARBA00022490"/>
    </source>
</evidence>
<dbReference type="Proteomes" id="UP000271889">
    <property type="component" value="Unassembled WGS sequence"/>
</dbReference>
<evidence type="ECO:0000256" key="15">
    <source>
        <dbReference type="PROSITE-ProRule" id="PRU10141"/>
    </source>
</evidence>
<evidence type="ECO:0000256" key="6">
    <source>
        <dbReference type="ARBA" id="ARBA00022679"/>
    </source>
</evidence>
<accession>A0A3P6RT14</accession>
<evidence type="ECO:0000313" key="17">
    <source>
        <dbReference type="EMBL" id="VDK57215.1"/>
    </source>
</evidence>
<keyword evidence="6" id="KW-0808">Transferase</keyword>
<dbReference type="GO" id="GO:0005737">
    <property type="term" value="C:cytoplasm"/>
    <property type="evidence" value="ECO:0007669"/>
    <property type="project" value="UniProtKB-SubCell"/>
</dbReference>
<dbReference type="PROSITE" id="PS50011">
    <property type="entry name" value="PROTEIN_KINASE_DOM"/>
    <property type="match status" value="1"/>
</dbReference>
<name>A0A3P6RT14_CYLGO</name>
<dbReference type="InterPro" id="IPR017441">
    <property type="entry name" value="Protein_kinase_ATP_BS"/>
</dbReference>
<dbReference type="PANTHER" id="PTHR24418">
    <property type="entry name" value="TYROSINE-PROTEIN KINASE"/>
    <property type="match status" value="1"/>
</dbReference>
<proteinExistence type="inferred from homology"/>